<accession>A0ABQ3H1G2</accession>
<keyword evidence="2" id="KW-1185">Reference proteome</keyword>
<proteinExistence type="predicted"/>
<dbReference type="EMBL" id="BMYO01000005">
    <property type="protein sequence ID" value="GHD62813.1"/>
    <property type="molecule type" value="Genomic_DNA"/>
</dbReference>
<reference evidence="2" key="1">
    <citation type="journal article" date="2019" name="Int. J. Syst. Evol. Microbiol.">
        <title>The Global Catalogue of Microorganisms (GCM) 10K type strain sequencing project: providing services to taxonomists for standard genome sequencing and annotation.</title>
        <authorList>
            <consortium name="The Broad Institute Genomics Platform"/>
            <consortium name="The Broad Institute Genome Sequencing Center for Infectious Disease"/>
            <person name="Wu L."/>
            <person name="Ma J."/>
        </authorList>
    </citation>
    <scope>NUCLEOTIDE SEQUENCE [LARGE SCALE GENOMIC DNA]</scope>
    <source>
        <strain evidence="2">KCTC 23701</strain>
    </source>
</reference>
<dbReference type="Proteomes" id="UP000604737">
    <property type="component" value="Unassembled WGS sequence"/>
</dbReference>
<name>A0ABQ3H1G2_9NEIS</name>
<sequence>MNAHELQSRLPPAACPDMVTLETLVRAEYAFLAARLLTKGDDTRAMWLVSLSSILHPGDTAGPACREGQR</sequence>
<dbReference type="RefSeq" id="WP_189460216.1">
    <property type="nucleotide sequence ID" value="NZ_BMYO01000005.1"/>
</dbReference>
<evidence type="ECO:0000313" key="1">
    <source>
        <dbReference type="EMBL" id="GHD62813.1"/>
    </source>
</evidence>
<protein>
    <submittedName>
        <fullName evidence="1">Uncharacterized protein</fullName>
    </submittedName>
</protein>
<evidence type="ECO:0000313" key="2">
    <source>
        <dbReference type="Proteomes" id="UP000604737"/>
    </source>
</evidence>
<comment type="caution">
    <text evidence="1">The sequence shown here is derived from an EMBL/GenBank/DDBJ whole genome shotgun (WGS) entry which is preliminary data.</text>
</comment>
<gene>
    <name evidence="1" type="ORF">GCM10007350_19080</name>
</gene>
<organism evidence="1 2">
    <name type="scientific">Jeongeupia chitinilytica</name>
    <dbReference type="NCBI Taxonomy" id="1041641"/>
    <lineage>
        <taxon>Bacteria</taxon>
        <taxon>Pseudomonadati</taxon>
        <taxon>Pseudomonadota</taxon>
        <taxon>Betaproteobacteria</taxon>
        <taxon>Neisseriales</taxon>
        <taxon>Chitinibacteraceae</taxon>
        <taxon>Jeongeupia</taxon>
    </lineage>
</organism>